<comment type="caution">
    <text evidence="3">The sequence shown here is derived from an EMBL/GenBank/DDBJ whole genome shotgun (WGS) entry which is preliminary data.</text>
</comment>
<dbReference type="PANTHER" id="PTHR13393:SF0">
    <property type="entry name" value="RNA N6-ADENOSINE-METHYLTRANSFERASE METTL16"/>
    <property type="match status" value="1"/>
</dbReference>
<name>A0A5M8PWA7_9LECA</name>
<dbReference type="InterPro" id="IPR010286">
    <property type="entry name" value="METTL16/RlmF"/>
</dbReference>
<keyword evidence="2" id="KW-0808">Transferase</keyword>
<accession>A0A5M8PWA7</accession>
<dbReference type="SUPFAM" id="SSF53335">
    <property type="entry name" value="S-adenosyl-L-methionine-dependent methyltransferases"/>
    <property type="match status" value="1"/>
</dbReference>
<dbReference type="AlphaFoldDB" id="A0A5M8PWA7"/>
<dbReference type="PANTHER" id="PTHR13393">
    <property type="entry name" value="SAM-DEPENDENT METHYLTRANSFERASE"/>
    <property type="match status" value="1"/>
</dbReference>
<dbReference type="InterPro" id="IPR029063">
    <property type="entry name" value="SAM-dependent_MTases_sf"/>
</dbReference>
<dbReference type="GO" id="GO:0005634">
    <property type="term" value="C:nucleus"/>
    <property type="evidence" value="ECO:0007669"/>
    <property type="project" value="TreeGrafter"/>
</dbReference>
<dbReference type="Pfam" id="PF05971">
    <property type="entry name" value="Methyltransf_10"/>
    <property type="match status" value="1"/>
</dbReference>
<reference evidence="3 4" key="1">
    <citation type="submission" date="2019-09" db="EMBL/GenBank/DDBJ databases">
        <title>The hologenome of the rock-dwelling lichen Lasallia pustulata.</title>
        <authorList>
            <person name="Greshake Tzovaras B."/>
            <person name="Segers F."/>
            <person name="Bicker A."/>
            <person name="Dal Grande F."/>
            <person name="Otte J."/>
            <person name="Hankeln T."/>
            <person name="Schmitt I."/>
            <person name="Ebersberger I."/>
        </authorList>
    </citation>
    <scope>NUCLEOTIDE SEQUENCE [LARGE SCALE GENOMIC DNA]</scope>
    <source>
        <strain evidence="3">A1-1</strain>
    </source>
</reference>
<dbReference type="EMBL" id="VXIT01000003">
    <property type="protein sequence ID" value="KAA6413925.1"/>
    <property type="molecule type" value="Genomic_DNA"/>
</dbReference>
<evidence type="ECO:0000256" key="2">
    <source>
        <dbReference type="ARBA" id="ARBA00022679"/>
    </source>
</evidence>
<evidence type="ECO:0000313" key="4">
    <source>
        <dbReference type="Proteomes" id="UP000324767"/>
    </source>
</evidence>
<organism evidence="3 4">
    <name type="scientific">Lasallia pustulata</name>
    <dbReference type="NCBI Taxonomy" id="136370"/>
    <lineage>
        <taxon>Eukaryota</taxon>
        <taxon>Fungi</taxon>
        <taxon>Dikarya</taxon>
        <taxon>Ascomycota</taxon>
        <taxon>Pezizomycotina</taxon>
        <taxon>Lecanoromycetes</taxon>
        <taxon>OSLEUM clade</taxon>
        <taxon>Umbilicariomycetidae</taxon>
        <taxon>Umbilicariales</taxon>
        <taxon>Umbilicariaceae</taxon>
        <taxon>Lasallia</taxon>
    </lineage>
</organism>
<keyword evidence="1" id="KW-0489">Methyltransferase</keyword>
<gene>
    <name evidence="3" type="ORF">FRX48_02287</name>
</gene>
<protein>
    <submittedName>
        <fullName evidence="3">DUF890 domain</fullName>
    </submittedName>
</protein>
<proteinExistence type="predicted"/>
<dbReference type="OrthoDB" id="514248at2759"/>
<evidence type="ECO:0000256" key="1">
    <source>
        <dbReference type="ARBA" id="ARBA00022603"/>
    </source>
</evidence>
<dbReference type="Proteomes" id="UP000324767">
    <property type="component" value="Unassembled WGS sequence"/>
</dbReference>
<dbReference type="Gene3D" id="3.40.50.150">
    <property type="entry name" value="Vaccinia Virus protein VP39"/>
    <property type="match status" value="1"/>
</dbReference>
<sequence>MDTSRNIYKDDVDFKALALQSPEFAKYLKKNGRLDFSDPKAVQQLTKSLLKRDFNLELELPDDRLCPPVPNRLNYILWIQSLLDTTNPTYTDTYDPDREVVGLDIGTGASCIYPLLGCTLRSSWKFAATDIDDKSLHYARTNVALNNLTSRIRLLKTSPTDPLIPLDALGLDQYASPLQSLSVPHSPSRFQPIYPTSPALSPRLFPPPSFYHTTEPLPHLIPTPRPPSPFPPS</sequence>
<evidence type="ECO:0000313" key="3">
    <source>
        <dbReference type="EMBL" id="KAA6413925.1"/>
    </source>
</evidence>
<dbReference type="GO" id="GO:0008168">
    <property type="term" value="F:methyltransferase activity"/>
    <property type="evidence" value="ECO:0007669"/>
    <property type="project" value="UniProtKB-KW"/>
</dbReference>
<dbReference type="GO" id="GO:0070475">
    <property type="term" value="P:rRNA base methylation"/>
    <property type="evidence" value="ECO:0007669"/>
    <property type="project" value="TreeGrafter"/>
</dbReference>